<evidence type="ECO:0000256" key="2">
    <source>
        <dbReference type="ARBA" id="ARBA00016337"/>
    </source>
</evidence>
<keyword evidence="5 10" id="KW-0479">Metal-binding</keyword>
<dbReference type="InterPro" id="IPR003374">
    <property type="entry name" value="ApbE-like_sf"/>
</dbReference>
<comment type="catalytic activity">
    <reaction evidence="9 10">
        <text>L-threonyl-[protein] + FAD = FMN-L-threonyl-[protein] + AMP + H(+)</text>
        <dbReference type="Rhea" id="RHEA:36847"/>
        <dbReference type="Rhea" id="RHEA-COMP:11060"/>
        <dbReference type="Rhea" id="RHEA-COMP:11061"/>
        <dbReference type="ChEBI" id="CHEBI:15378"/>
        <dbReference type="ChEBI" id="CHEBI:30013"/>
        <dbReference type="ChEBI" id="CHEBI:57692"/>
        <dbReference type="ChEBI" id="CHEBI:74257"/>
        <dbReference type="ChEBI" id="CHEBI:456215"/>
        <dbReference type="EC" id="2.7.1.180"/>
    </reaction>
</comment>
<feature type="signal peptide" evidence="12">
    <location>
        <begin position="1"/>
        <end position="21"/>
    </location>
</feature>
<evidence type="ECO:0000256" key="6">
    <source>
        <dbReference type="ARBA" id="ARBA00022827"/>
    </source>
</evidence>
<dbReference type="RefSeq" id="WP_310587009.1">
    <property type="nucleotide sequence ID" value="NZ_JACIBY010000009.1"/>
</dbReference>
<dbReference type="InterPro" id="IPR024932">
    <property type="entry name" value="ApbE"/>
</dbReference>
<evidence type="ECO:0000256" key="11">
    <source>
        <dbReference type="PIRSR" id="PIRSR006268-2"/>
    </source>
</evidence>
<evidence type="ECO:0000256" key="10">
    <source>
        <dbReference type="PIRNR" id="PIRNR006268"/>
    </source>
</evidence>
<keyword evidence="6 10" id="KW-0274">FAD</keyword>
<comment type="similarity">
    <text evidence="10">Belongs to the ApbE family.</text>
</comment>
<evidence type="ECO:0000256" key="4">
    <source>
        <dbReference type="ARBA" id="ARBA00022679"/>
    </source>
</evidence>
<feature type="chain" id="PRO_5039931811" description="FAD:protein FMN transferase" evidence="12">
    <location>
        <begin position="22"/>
        <end position="329"/>
    </location>
</feature>
<gene>
    <name evidence="13" type="ORF">FHS57_004167</name>
</gene>
<dbReference type="EMBL" id="JACIBY010000009">
    <property type="protein sequence ID" value="MBB3840154.1"/>
    <property type="molecule type" value="Genomic_DNA"/>
</dbReference>
<keyword evidence="12" id="KW-0732">Signal</keyword>
<dbReference type="PANTHER" id="PTHR30040">
    <property type="entry name" value="THIAMINE BIOSYNTHESIS LIPOPROTEIN APBE"/>
    <property type="match status" value="1"/>
</dbReference>
<keyword evidence="13" id="KW-0449">Lipoprotein</keyword>
<dbReference type="SUPFAM" id="SSF143631">
    <property type="entry name" value="ApbE-like"/>
    <property type="match status" value="1"/>
</dbReference>
<reference evidence="13 14" key="1">
    <citation type="submission" date="2020-08" db="EMBL/GenBank/DDBJ databases">
        <title>Genomic Encyclopedia of Type Strains, Phase IV (KMG-IV): sequencing the most valuable type-strain genomes for metagenomic binning, comparative biology and taxonomic classification.</title>
        <authorList>
            <person name="Goeker M."/>
        </authorList>
    </citation>
    <scope>NUCLEOTIDE SEQUENCE [LARGE SCALE GENOMIC DNA]</scope>
    <source>
        <strain evidence="13 14">DSM 17976</strain>
    </source>
</reference>
<evidence type="ECO:0000313" key="14">
    <source>
        <dbReference type="Proteomes" id="UP000541352"/>
    </source>
</evidence>
<dbReference type="PIRSF" id="PIRSF006268">
    <property type="entry name" value="ApbE"/>
    <property type="match status" value="1"/>
</dbReference>
<comment type="caution">
    <text evidence="13">The sequence shown here is derived from an EMBL/GenBank/DDBJ whole genome shotgun (WGS) entry which is preliminary data.</text>
</comment>
<sequence>MRRFCLFIFALVCFVSLKTSGQQPSSLRRYAYARNAMGSEFNLVFYAPSDSLAKVASDSAFARIQLLNNLLSDYLDGSEVNRLSETAGTGQRFYASAILFDILEKSKHLSGKTNGAFDVTVGPIVQLWRRAIRRNYFPDKSQLKEARAAVGYRLVQLRSEDRSVVLKRKKMRIDFGAIGKGYAADDVLKVLKSFGIDRAFLDAGGDLTIGDAPPEKDGWRIEVSSGGGDTTATHVLTLKNCGVATSGSTYRHFDYKGVRYSHIVSPYTGVGLTTHTRTTVIAPTGTDADALATAFSVLGIEKGKKVAKRLKGIEVWLLEQNASKKAHYK</sequence>
<evidence type="ECO:0000256" key="9">
    <source>
        <dbReference type="ARBA" id="ARBA00048540"/>
    </source>
</evidence>
<feature type="binding site" evidence="11">
    <location>
        <position position="289"/>
    </location>
    <ligand>
        <name>Mg(2+)</name>
        <dbReference type="ChEBI" id="CHEBI:18420"/>
    </ligand>
</feature>
<dbReference type="Gene3D" id="3.10.520.10">
    <property type="entry name" value="ApbE-like domains"/>
    <property type="match status" value="1"/>
</dbReference>
<evidence type="ECO:0000256" key="1">
    <source>
        <dbReference type="ARBA" id="ARBA00011955"/>
    </source>
</evidence>
<dbReference type="AlphaFoldDB" id="A0A7W5ZR47"/>
<evidence type="ECO:0000256" key="7">
    <source>
        <dbReference type="ARBA" id="ARBA00022842"/>
    </source>
</evidence>
<evidence type="ECO:0000256" key="5">
    <source>
        <dbReference type="ARBA" id="ARBA00022723"/>
    </source>
</evidence>
<evidence type="ECO:0000256" key="8">
    <source>
        <dbReference type="ARBA" id="ARBA00031306"/>
    </source>
</evidence>
<evidence type="ECO:0000256" key="12">
    <source>
        <dbReference type="SAM" id="SignalP"/>
    </source>
</evidence>
<dbReference type="GO" id="GO:0046872">
    <property type="term" value="F:metal ion binding"/>
    <property type="evidence" value="ECO:0007669"/>
    <property type="project" value="UniProtKB-UniRule"/>
</dbReference>
<dbReference type="EC" id="2.7.1.180" evidence="1 10"/>
<accession>A0A7W5ZR47</accession>
<evidence type="ECO:0000256" key="3">
    <source>
        <dbReference type="ARBA" id="ARBA00022630"/>
    </source>
</evidence>
<protein>
    <recommendedName>
        <fullName evidence="2 10">FAD:protein FMN transferase</fullName>
        <ecNumber evidence="1 10">2.7.1.180</ecNumber>
    </recommendedName>
    <alternativeName>
        <fullName evidence="8 10">Flavin transferase</fullName>
    </alternativeName>
</protein>
<dbReference type="PANTHER" id="PTHR30040:SF2">
    <property type="entry name" value="FAD:PROTEIN FMN TRANSFERASE"/>
    <property type="match status" value="1"/>
</dbReference>
<keyword evidence="7 10" id="KW-0460">Magnesium</keyword>
<dbReference type="GO" id="GO:0016740">
    <property type="term" value="F:transferase activity"/>
    <property type="evidence" value="ECO:0007669"/>
    <property type="project" value="UniProtKB-UniRule"/>
</dbReference>
<dbReference type="Pfam" id="PF02424">
    <property type="entry name" value="ApbE"/>
    <property type="match status" value="1"/>
</dbReference>
<organism evidence="13 14">
    <name type="scientific">Runella defluvii</name>
    <dbReference type="NCBI Taxonomy" id="370973"/>
    <lineage>
        <taxon>Bacteria</taxon>
        <taxon>Pseudomonadati</taxon>
        <taxon>Bacteroidota</taxon>
        <taxon>Cytophagia</taxon>
        <taxon>Cytophagales</taxon>
        <taxon>Spirosomataceae</taxon>
        <taxon>Runella</taxon>
    </lineage>
</organism>
<keyword evidence="14" id="KW-1185">Reference proteome</keyword>
<keyword evidence="3 10" id="KW-0285">Flavoprotein</keyword>
<name>A0A7W5ZR47_9BACT</name>
<keyword evidence="4 10" id="KW-0808">Transferase</keyword>
<evidence type="ECO:0000313" key="13">
    <source>
        <dbReference type="EMBL" id="MBB3840154.1"/>
    </source>
</evidence>
<comment type="cofactor">
    <cofactor evidence="11">
        <name>Mg(2+)</name>
        <dbReference type="ChEBI" id="CHEBI:18420"/>
    </cofactor>
    <cofactor evidence="11">
        <name>Mn(2+)</name>
        <dbReference type="ChEBI" id="CHEBI:29035"/>
    </cofactor>
    <text evidence="11">Magnesium. Can also use manganese.</text>
</comment>
<feature type="binding site" evidence="11">
    <location>
        <position position="177"/>
    </location>
    <ligand>
        <name>Mg(2+)</name>
        <dbReference type="ChEBI" id="CHEBI:18420"/>
    </ligand>
</feature>
<feature type="binding site" evidence="11">
    <location>
        <position position="293"/>
    </location>
    <ligand>
        <name>Mg(2+)</name>
        <dbReference type="ChEBI" id="CHEBI:18420"/>
    </ligand>
</feature>
<proteinExistence type="inferred from homology"/>
<dbReference type="Proteomes" id="UP000541352">
    <property type="component" value="Unassembled WGS sequence"/>
</dbReference>